<dbReference type="RefSeq" id="WP_181601367.1">
    <property type="nucleotide sequence ID" value="NZ_CP059378.1"/>
</dbReference>
<dbReference type="InterPro" id="IPR005913">
    <property type="entry name" value="dTDP_dehydrorham_reduct"/>
</dbReference>
<proteinExistence type="inferred from homology"/>
<protein>
    <recommendedName>
        <fullName evidence="2">dTDP-4-dehydrorhamnose reductase</fullName>
        <ecNumber evidence="2">1.1.1.133</ecNumber>
    </recommendedName>
</protein>
<dbReference type="Pfam" id="PF04321">
    <property type="entry name" value="RmlD_sub_bind"/>
    <property type="match status" value="1"/>
</dbReference>
<comment type="function">
    <text evidence="2">Catalyzes the reduction of dTDP-6-deoxy-L-lyxo-4-hexulose to yield dTDP-L-rhamnose.</text>
</comment>
<dbReference type="EMBL" id="CP059378">
    <property type="protein sequence ID" value="QLY79144.1"/>
    <property type="molecule type" value="Genomic_DNA"/>
</dbReference>
<dbReference type="GO" id="GO:0005829">
    <property type="term" value="C:cytosol"/>
    <property type="evidence" value="ECO:0007669"/>
    <property type="project" value="TreeGrafter"/>
</dbReference>
<organism evidence="4 5">
    <name type="scientific">Clostridium intestinale</name>
    <dbReference type="NCBI Taxonomy" id="36845"/>
    <lineage>
        <taxon>Bacteria</taxon>
        <taxon>Bacillati</taxon>
        <taxon>Bacillota</taxon>
        <taxon>Clostridia</taxon>
        <taxon>Eubacteriales</taxon>
        <taxon>Clostridiaceae</taxon>
        <taxon>Clostridium</taxon>
    </lineage>
</organism>
<evidence type="ECO:0000313" key="4">
    <source>
        <dbReference type="EMBL" id="QLY79144.1"/>
    </source>
</evidence>
<evidence type="ECO:0000313" key="5">
    <source>
        <dbReference type="Proteomes" id="UP000512286"/>
    </source>
</evidence>
<sequence length="292" mass="32664">MKVLITGAKGQLGKQITNILRNGQSEIGKLPAEYENVEIIGVDVDVLDITDINAVRSYLTDVKPEIIINCAAYTNVDACESNEDLAFKINALGPRNLAIISNEVNAKVVHVSTDYVFSGEGTVPFKEYDETIPVSVYGKTKLAGEKFVREIADKYYIIRTAWLYGYEGSNFVYTIIKAGKEKGYLTVVDDQRGNPTNAEDLSHHMLKVAVTEEYGTYHCTGTGECSWYDFASKIIEFSNIECKVDPVTSNDYVRAAKRPSYSSLDNMMLRVTVGDEMRNWEDALKVFLKNKK</sequence>
<dbReference type="KEGG" id="cint:HZF06_18975"/>
<feature type="domain" description="RmlD-like substrate binding" evidence="3">
    <location>
        <begin position="1"/>
        <end position="290"/>
    </location>
</feature>
<dbReference type="PANTHER" id="PTHR10491:SF4">
    <property type="entry name" value="METHIONINE ADENOSYLTRANSFERASE 2 SUBUNIT BETA"/>
    <property type="match status" value="1"/>
</dbReference>
<dbReference type="GO" id="GO:0019305">
    <property type="term" value="P:dTDP-rhamnose biosynthetic process"/>
    <property type="evidence" value="ECO:0007669"/>
    <property type="project" value="UniProtKB-UniPathway"/>
</dbReference>
<dbReference type="FunFam" id="3.40.50.720:FF:000159">
    <property type="entry name" value="dTDP-4-dehydrorhamnose reductase"/>
    <property type="match status" value="1"/>
</dbReference>
<dbReference type="InterPro" id="IPR029903">
    <property type="entry name" value="RmlD-like-bd"/>
</dbReference>
<keyword evidence="2 4" id="KW-0560">Oxidoreductase</keyword>
<dbReference type="NCBIfam" id="TIGR01214">
    <property type="entry name" value="rmlD"/>
    <property type="match status" value="1"/>
</dbReference>
<name>A0A7D7ACF5_9CLOT</name>
<dbReference type="GO" id="GO:0008831">
    <property type="term" value="F:dTDP-4-dehydrorhamnose reductase activity"/>
    <property type="evidence" value="ECO:0007669"/>
    <property type="project" value="UniProtKB-EC"/>
</dbReference>
<dbReference type="Gene3D" id="3.90.25.10">
    <property type="entry name" value="UDP-galactose 4-epimerase, domain 1"/>
    <property type="match status" value="1"/>
</dbReference>
<dbReference type="AlphaFoldDB" id="A0A7D7ACF5"/>
<keyword evidence="2" id="KW-0521">NADP</keyword>
<dbReference type="PANTHER" id="PTHR10491">
    <property type="entry name" value="DTDP-4-DEHYDRORHAMNOSE REDUCTASE"/>
    <property type="match status" value="1"/>
</dbReference>
<reference evidence="4 5" key="1">
    <citation type="submission" date="2020-07" db="EMBL/GenBank/DDBJ databases">
        <title>Electron transfer.</title>
        <authorList>
            <person name="Huang L."/>
            <person name="Liu X."/>
            <person name="Zhou S."/>
        </authorList>
    </citation>
    <scope>NUCLEOTIDE SEQUENCE [LARGE SCALE GENOMIC DNA]</scope>
    <source>
        <strain evidence="4 5">Lx1</strain>
    </source>
</reference>
<dbReference type="CDD" id="cd05254">
    <property type="entry name" value="dTDP_HR_like_SDR_e"/>
    <property type="match status" value="1"/>
</dbReference>
<dbReference type="EC" id="1.1.1.133" evidence="2"/>
<dbReference type="Gene3D" id="3.40.50.720">
    <property type="entry name" value="NAD(P)-binding Rossmann-like Domain"/>
    <property type="match status" value="1"/>
</dbReference>
<dbReference type="UniPathway" id="UPA00124"/>
<comment type="similarity">
    <text evidence="1 2">Belongs to the dTDP-4-dehydrorhamnose reductase family.</text>
</comment>
<dbReference type="SUPFAM" id="SSF51735">
    <property type="entry name" value="NAD(P)-binding Rossmann-fold domains"/>
    <property type="match status" value="1"/>
</dbReference>
<evidence type="ECO:0000259" key="3">
    <source>
        <dbReference type="Pfam" id="PF04321"/>
    </source>
</evidence>
<gene>
    <name evidence="4" type="primary">rfbD</name>
    <name evidence="4" type="ORF">HZF06_18975</name>
</gene>
<comment type="pathway">
    <text evidence="2">Carbohydrate biosynthesis; dTDP-L-rhamnose biosynthesis.</text>
</comment>
<dbReference type="Proteomes" id="UP000512286">
    <property type="component" value="Chromosome"/>
</dbReference>
<evidence type="ECO:0000256" key="2">
    <source>
        <dbReference type="RuleBase" id="RU364082"/>
    </source>
</evidence>
<accession>A0A7D7ACF5</accession>
<evidence type="ECO:0000256" key="1">
    <source>
        <dbReference type="ARBA" id="ARBA00010944"/>
    </source>
</evidence>
<dbReference type="InterPro" id="IPR036291">
    <property type="entry name" value="NAD(P)-bd_dom_sf"/>
</dbReference>